<protein>
    <submittedName>
        <fullName evidence="2">Uncharacterized protein</fullName>
    </submittedName>
</protein>
<comment type="caution">
    <text evidence="2">The sequence shown here is derived from an EMBL/GenBank/DDBJ whole genome shotgun (WGS) entry which is preliminary data.</text>
</comment>
<reference evidence="2" key="1">
    <citation type="journal article" date="2015" name="Nature">
        <title>Complex archaea that bridge the gap between prokaryotes and eukaryotes.</title>
        <authorList>
            <person name="Spang A."/>
            <person name="Saw J.H."/>
            <person name="Jorgensen S.L."/>
            <person name="Zaremba-Niedzwiedzka K."/>
            <person name="Martijn J."/>
            <person name="Lind A.E."/>
            <person name="van Eijk R."/>
            <person name="Schleper C."/>
            <person name="Guy L."/>
            <person name="Ettema T.J."/>
        </authorList>
    </citation>
    <scope>NUCLEOTIDE SEQUENCE</scope>
</reference>
<gene>
    <name evidence="2" type="ORF">LCGC14_2001410</name>
</gene>
<sequence>MKNGTLKEYLSESIPEFVIVISIFISLMFVFHFRLEIFLWLWEDFIIEISCQIFKQDVIKINCGG</sequence>
<keyword evidence="1" id="KW-1133">Transmembrane helix</keyword>
<dbReference type="EMBL" id="LAZR01022757">
    <property type="protein sequence ID" value="KKL80778.1"/>
    <property type="molecule type" value="Genomic_DNA"/>
</dbReference>
<keyword evidence="1" id="KW-0812">Transmembrane</keyword>
<dbReference type="AlphaFoldDB" id="A0A0F9F3E8"/>
<organism evidence="2">
    <name type="scientific">marine sediment metagenome</name>
    <dbReference type="NCBI Taxonomy" id="412755"/>
    <lineage>
        <taxon>unclassified sequences</taxon>
        <taxon>metagenomes</taxon>
        <taxon>ecological metagenomes</taxon>
    </lineage>
</organism>
<keyword evidence="1" id="KW-0472">Membrane</keyword>
<evidence type="ECO:0000256" key="1">
    <source>
        <dbReference type="SAM" id="Phobius"/>
    </source>
</evidence>
<accession>A0A0F9F3E8</accession>
<name>A0A0F9F3E8_9ZZZZ</name>
<feature type="transmembrane region" description="Helical" evidence="1">
    <location>
        <begin position="17"/>
        <end position="42"/>
    </location>
</feature>
<evidence type="ECO:0000313" key="2">
    <source>
        <dbReference type="EMBL" id="KKL80778.1"/>
    </source>
</evidence>
<proteinExistence type="predicted"/>